<gene>
    <name evidence="1" type="ORF">AV926_14100</name>
</gene>
<dbReference type="Proteomes" id="UP000076630">
    <property type="component" value="Unassembled WGS sequence"/>
</dbReference>
<proteinExistence type="predicted"/>
<comment type="caution">
    <text evidence="1">The sequence shown here is derived from an EMBL/GenBank/DDBJ whole genome shotgun (WGS) entry which is preliminary data.</text>
</comment>
<evidence type="ECO:0000313" key="2">
    <source>
        <dbReference type="Proteomes" id="UP000076630"/>
    </source>
</evidence>
<organism evidence="1 2">
    <name type="scientific">Myroides marinus</name>
    <dbReference type="NCBI Taxonomy" id="703342"/>
    <lineage>
        <taxon>Bacteria</taxon>
        <taxon>Pseudomonadati</taxon>
        <taxon>Bacteroidota</taxon>
        <taxon>Flavobacteriia</taxon>
        <taxon>Flavobacteriales</taxon>
        <taxon>Flavobacteriaceae</taxon>
        <taxon>Myroides</taxon>
    </lineage>
</organism>
<reference evidence="1 2" key="1">
    <citation type="submission" date="2016-01" db="EMBL/GenBank/DDBJ databases">
        <title>Whole genome sequencing of Myroides marinus L41.</title>
        <authorList>
            <person name="Hong K.W."/>
        </authorList>
    </citation>
    <scope>NUCLEOTIDE SEQUENCE [LARGE SCALE GENOMIC DNA]</scope>
    <source>
        <strain evidence="1 2">L41</strain>
    </source>
</reference>
<dbReference type="OrthoDB" id="3078759at2"/>
<sequence>MGYRTYIGFLPKEEYNKIKSMTLKELFEYKGEDYNEEDIYENGHVGVYDLGSELYEFGKYTDFTPPENSVKQFFEKEDIKEYYSSDNDLHIVTKEFLAYIIDYYSLKVQKYQQEMLAPFFPDIIQEKYPRKNSDFLNSAKSRWIGLEDQRSFDFEKITQEEQNALYKIIEHMKQMHFDWAHNRRPYNLERGTSVCNSCKYEYAVFELVRLYKTFDWENNEMYYYGY</sequence>
<dbReference type="EMBL" id="LQNU01000070">
    <property type="protein sequence ID" value="KZE77503.1"/>
    <property type="molecule type" value="Genomic_DNA"/>
</dbReference>
<name>A0A163X8W8_9FLAO</name>
<evidence type="ECO:0000313" key="1">
    <source>
        <dbReference type="EMBL" id="KZE77503.1"/>
    </source>
</evidence>
<dbReference type="AlphaFoldDB" id="A0A163X8W8"/>
<accession>A0A163X8W8</accession>
<dbReference type="RefSeq" id="WP_038985316.1">
    <property type="nucleotide sequence ID" value="NZ_JWJO01000012.1"/>
</dbReference>
<protein>
    <submittedName>
        <fullName evidence="1">Uncharacterized protein</fullName>
    </submittedName>
</protein>
<keyword evidence="2" id="KW-1185">Reference proteome</keyword>